<dbReference type="InterPro" id="IPR001382">
    <property type="entry name" value="Glyco_hydro_47"/>
</dbReference>
<dbReference type="InterPro" id="IPR012341">
    <property type="entry name" value="6hp_glycosidase-like_sf"/>
</dbReference>
<evidence type="ECO:0000256" key="10">
    <source>
        <dbReference type="RuleBase" id="RU361193"/>
    </source>
</evidence>
<dbReference type="GO" id="GO:0005509">
    <property type="term" value="F:calcium ion binding"/>
    <property type="evidence" value="ECO:0007669"/>
    <property type="project" value="InterPro"/>
</dbReference>
<dbReference type="EC" id="3.2.1.-" evidence="10"/>
<evidence type="ECO:0000313" key="12">
    <source>
        <dbReference type="EMBL" id="KAG5653418.1"/>
    </source>
</evidence>
<sequence length="256" mass="28139">MSENVLRKRKGDVQEGGIKKNITESASKPSTTSSLGGKGFLGLLALVLAALLYEVSIPKVQLAPHGVKHLYADLEKRDAVVNAFKHAWLAYERDAMGDDEYHPISKKGSNLTEAGGIGYTVVDSLDTMQIMGLTSEYARARKWVANSLSFDRDGKFNTFETTIRVLGGLLSAYHLSEGDSIYLERATELANRILPAFDTPFGLPTTDVNLGKRQAIEDPNNVISTAEASTLQLELRYLSHLTDNDEYWDKAENVGN</sequence>
<protein>
    <recommendedName>
        <fullName evidence="10">alpha-1,2-Mannosidase</fullName>
        <ecNumber evidence="10">3.2.1.-</ecNumber>
    </recommendedName>
</protein>
<keyword evidence="7" id="KW-1015">Disulfide bond</keyword>
<dbReference type="Proteomes" id="UP000717328">
    <property type="component" value="Unassembled WGS sequence"/>
</dbReference>
<dbReference type="GO" id="GO:0016020">
    <property type="term" value="C:membrane"/>
    <property type="evidence" value="ECO:0007669"/>
    <property type="project" value="InterPro"/>
</dbReference>
<dbReference type="EMBL" id="JABCKI010000054">
    <property type="protein sequence ID" value="KAG5653418.1"/>
    <property type="molecule type" value="Genomic_DNA"/>
</dbReference>
<feature type="region of interest" description="Disordered" evidence="11">
    <location>
        <begin position="1"/>
        <end position="33"/>
    </location>
</feature>
<keyword evidence="6" id="KW-0106">Calcium</keyword>
<organism evidence="12 13">
    <name type="scientific">Sphagnurus paluster</name>
    <dbReference type="NCBI Taxonomy" id="117069"/>
    <lineage>
        <taxon>Eukaryota</taxon>
        <taxon>Fungi</taxon>
        <taxon>Dikarya</taxon>
        <taxon>Basidiomycota</taxon>
        <taxon>Agaricomycotina</taxon>
        <taxon>Agaricomycetes</taxon>
        <taxon>Agaricomycetidae</taxon>
        <taxon>Agaricales</taxon>
        <taxon>Tricholomatineae</taxon>
        <taxon>Lyophyllaceae</taxon>
        <taxon>Sphagnurus</taxon>
    </lineage>
</organism>
<dbReference type="GO" id="GO:0036503">
    <property type="term" value="P:ERAD pathway"/>
    <property type="evidence" value="ECO:0007669"/>
    <property type="project" value="UniProtKB-ARBA"/>
</dbReference>
<dbReference type="GO" id="GO:0005783">
    <property type="term" value="C:endoplasmic reticulum"/>
    <property type="evidence" value="ECO:0007669"/>
    <property type="project" value="TreeGrafter"/>
</dbReference>
<dbReference type="PANTHER" id="PTHR11742:SF55">
    <property type="entry name" value="ENDOPLASMIC RETICULUM MANNOSYL-OLIGOSACCHARIDE 1,2-ALPHA-MANNOSIDASE"/>
    <property type="match status" value="1"/>
</dbReference>
<evidence type="ECO:0000256" key="6">
    <source>
        <dbReference type="ARBA" id="ARBA00022837"/>
    </source>
</evidence>
<gene>
    <name evidence="12" type="ORF">H0H81_000529</name>
</gene>
<evidence type="ECO:0000256" key="1">
    <source>
        <dbReference type="ARBA" id="ARBA00001913"/>
    </source>
</evidence>
<feature type="compositionally biased region" description="Polar residues" evidence="11">
    <location>
        <begin position="23"/>
        <end position="33"/>
    </location>
</feature>
<keyword evidence="13" id="KW-1185">Reference proteome</keyword>
<comment type="caution">
    <text evidence="12">The sequence shown here is derived from an EMBL/GenBank/DDBJ whole genome shotgun (WGS) entry which is preliminary data.</text>
</comment>
<evidence type="ECO:0000256" key="8">
    <source>
        <dbReference type="ARBA" id="ARBA00047669"/>
    </source>
</evidence>
<dbReference type="Pfam" id="PF01532">
    <property type="entry name" value="Glyco_hydro_47"/>
    <property type="match status" value="1"/>
</dbReference>
<dbReference type="OrthoDB" id="8118055at2759"/>
<reference evidence="12" key="1">
    <citation type="submission" date="2021-02" db="EMBL/GenBank/DDBJ databases">
        <authorList>
            <person name="Nieuwenhuis M."/>
            <person name="Van De Peppel L.J.J."/>
        </authorList>
    </citation>
    <scope>NUCLEOTIDE SEQUENCE</scope>
    <source>
        <strain evidence="12">D49</strain>
    </source>
</reference>
<dbReference type="SUPFAM" id="SSF48225">
    <property type="entry name" value="Seven-hairpin glycosidases"/>
    <property type="match status" value="1"/>
</dbReference>
<proteinExistence type="inferred from homology"/>
<dbReference type="AlphaFoldDB" id="A0A9P7GRU1"/>
<evidence type="ECO:0000256" key="4">
    <source>
        <dbReference type="ARBA" id="ARBA00022723"/>
    </source>
</evidence>
<comment type="catalytic activity">
    <reaction evidence="8">
        <text>N(4)-(alpha-D-Man-(1-&gt;2)-alpha-D-Man-(1-&gt;2)-alpha-D-Man-(1-&gt;3)-[alpha-D-Man-(1-&gt;3)-[alpha-D-Man-(1-&gt;2)-alpha-D-Man-(1-&gt;6)]-alpha-D-Man-(1-&gt;6)]-beta-D-Man-(1-&gt;4)-beta-D-GlcNAc-(1-&gt;4)-beta-D-GlcNAc)-L-asparaginyl-[protein] (N-glucan mannose isomer 8A1,2,3B1,3) + 3 H2O = N(4)-(alpha-D-Man-(1-&gt;3)-[alpha-D-Man-(1-&gt;3)-[alpha-D-Man-(1-&gt;6)]-alpha-D-Man-(1-&gt;6)]-beta-D-Man-(1-&gt;4)-beta-D-GlcNAc-(1-&gt;4)-beta-D-GlcNAc)-L-asparaginyl-[protein] (N-glucan mannose isomer 5A1,2) + 3 beta-D-mannose</text>
        <dbReference type="Rhea" id="RHEA:56028"/>
        <dbReference type="Rhea" id="RHEA-COMP:14358"/>
        <dbReference type="Rhea" id="RHEA-COMP:14367"/>
        <dbReference type="ChEBI" id="CHEBI:15377"/>
        <dbReference type="ChEBI" id="CHEBI:28563"/>
        <dbReference type="ChEBI" id="CHEBI:59087"/>
        <dbReference type="ChEBI" id="CHEBI:60628"/>
        <dbReference type="EC" id="3.2.1.113"/>
    </reaction>
</comment>
<evidence type="ECO:0000256" key="11">
    <source>
        <dbReference type="SAM" id="MobiDB-lite"/>
    </source>
</evidence>
<comment type="pathway">
    <text evidence="2">Protein modification; protein glycosylation.</text>
</comment>
<evidence type="ECO:0000313" key="13">
    <source>
        <dbReference type="Proteomes" id="UP000717328"/>
    </source>
</evidence>
<evidence type="ECO:0000256" key="2">
    <source>
        <dbReference type="ARBA" id="ARBA00004922"/>
    </source>
</evidence>
<comment type="cofactor">
    <cofactor evidence="1">
        <name>Ca(2+)</name>
        <dbReference type="ChEBI" id="CHEBI:29108"/>
    </cofactor>
</comment>
<dbReference type="InterPro" id="IPR050749">
    <property type="entry name" value="Glycosyl_Hydrolase_47"/>
</dbReference>
<comment type="similarity">
    <text evidence="3 10">Belongs to the glycosyl hydrolase 47 family.</text>
</comment>
<evidence type="ECO:0000256" key="3">
    <source>
        <dbReference type="ARBA" id="ARBA00007658"/>
    </source>
</evidence>
<keyword evidence="4" id="KW-0479">Metal-binding</keyword>
<dbReference type="GO" id="GO:0005975">
    <property type="term" value="P:carbohydrate metabolic process"/>
    <property type="evidence" value="ECO:0007669"/>
    <property type="project" value="InterPro"/>
</dbReference>
<name>A0A9P7GRU1_9AGAR</name>
<dbReference type="PRINTS" id="PR00747">
    <property type="entry name" value="GLYHDRLASE47"/>
</dbReference>
<dbReference type="GO" id="GO:0004571">
    <property type="term" value="F:mannosyl-oligosaccharide 1,2-alpha-mannosidase activity"/>
    <property type="evidence" value="ECO:0007669"/>
    <property type="project" value="UniProtKB-EC"/>
</dbReference>
<keyword evidence="5 10" id="KW-0378">Hydrolase</keyword>
<reference evidence="12" key="2">
    <citation type="submission" date="2021-10" db="EMBL/GenBank/DDBJ databases">
        <title>Phylogenomics reveals ancestral predisposition of the termite-cultivated fungus Termitomyces towards a domesticated lifestyle.</title>
        <authorList>
            <person name="Auxier B."/>
            <person name="Grum-Grzhimaylo A."/>
            <person name="Cardenas M.E."/>
            <person name="Lodge J.D."/>
            <person name="Laessoe T."/>
            <person name="Pedersen O."/>
            <person name="Smith M.E."/>
            <person name="Kuyper T.W."/>
            <person name="Franco-Molano E.A."/>
            <person name="Baroni T.J."/>
            <person name="Aanen D.K."/>
        </authorList>
    </citation>
    <scope>NUCLEOTIDE SEQUENCE</scope>
    <source>
        <strain evidence="12">D49</strain>
    </source>
</reference>
<evidence type="ECO:0000256" key="5">
    <source>
        <dbReference type="ARBA" id="ARBA00022801"/>
    </source>
</evidence>
<evidence type="ECO:0000256" key="9">
    <source>
        <dbReference type="ARBA" id="ARBA00048605"/>
    </source>
</evidence>
<accession>A0A9P7GRU1</accession>
<comment type="catalytic activity">
    <reaction evidence="9">
        <text>N(4)-(alpha-D-Man-(1-&gt;2)-alpha-D-Man-(1-&gt;2)-alpha-D-Man-(1-&gt;3)-[alpha-D-Man-(1-&gt;2)-alpha-D-Man-(1-&gt;3)-[alpha-D-Man-(1-&gt;2)-alpha-D-Man-(1-&gt;6)]-alpha-D-Man-(1-&gt;6)]-beta-D-Man-(1-&gt;4)-beta-D-GlcNAc-(1-&gt;4)-beta-D-GlcNAc)-L-asparaginyl-[protein] (N-glucan mannose isomer 9A1,2,3B1,2,3) + 4 H2O = N(4)-(alpha-D-Man-(1-&gt;3)-[alpha-D-Man-(1-&gt;3)-[alpha-D-Man-(1-&gt;6)]-alpha-D-Man-(1-&gt;6)]-beta-D-Man-(1-&gt;4)-beta-D-GlcNAc-(1-&gt;4)-beta-D-GlcNAc)-L-asparaginyl-[protein] (N-glucan mannose isomer 5A1,2) + 4 beta-D-mannose</text>
        <dbReference type="Rhea" id="RHEA:56008"/>
        <dbReference type="Rhea" id="RHEA-COMP:14356"/>
        <dbReference type="Rhea" id="RHEA-COMP:14367"/>
        <dbReference type="ChEBI" id="CHEBI:15377"/>
        <dbReference type="ChEBI" id="CHEBI:28563"/>
        <dbReference type="ChEBI" id="CHEBI:59087"/>
        <dbReference type="ChEBI" id="CHEBI:139493"/>
        <dbReference type="EC" id="3.2.1.113"/>
    </reaction>
</comment>
<evidence type="ECO:0000256" key="7">
    <source>
        <dbReference type="ARBA" id="ARBA00023157"/>
    </source>
</evidence>
<dbReference type="InterPro" id="IPR036026">
    <property type="entry name" value="Seven-hairpin_glycosidases"/>
</dbReference>
<feature type="compositionally biased region" description="Basic and acidic residues" evidence="11">
    <location>
        <begin position="11"/>
        <end position="22"/>
    </location>
</feature>
<dbReference type="Gene3D" id="1.50.10.10">
    <property type="match status" value="1"/>
</dbReference>
<dbReference type="PANTHER" id="PTHR11742">
    <property type="entry name" value="MANNOSYL-OLIGOSACCHARIDE ALPHA-1,2-MANNOSIDASE-RELATED"/>
    <property type="match status" value="1"/>
</dbReference>
<keyword evidence="10" id="KW-0326">Glycosidase</keyword>